<evidence type="ECO:0000256" key="14">
    <source>
        <dbReference type="PIRSR" id="PIRSR001365-1"/>
    </source>
</evidence>
<evidence type="ECO:0000256" key="6">
    <source>
        <dbReference type="ARBA" id="ARBA00022605"/>
    </source>
</evidence>
<dbReference type="PIRSF" id="PIRSF001365">
    <property type="entry name" value="DHDPS"/>
    <property type="match status" value="1"/>
</dbReference>
<dbReference type="HOGENOM" id="CLU_049343_7_1_12"/>
<comment type="subunit">
    <text evidence="12">Homotetramer; dimer of dimers.</text>
</comment>
<comment type="pathway">
    <text evidence="2 12">Amino-acid biosynthesis; L-lysine biosynthesis via DAP pathway; (S)-tetrahydrodipicolinate from L-aspartate: step 3/4.</text>
</comment>
<keyword evidence="6 12" id="KW-0028">Amino-acid biosynthesis</keyword>
<keyword evidence="5 12" id="KW-0963">Cytoplasm</keyword>
<dbReference type="InterPro" id="IPR005263">
    <property type="entry name" value="DapA"/>
</dbReference>
<dbReference type="GO" id="GO:0019877">
    <property type="term" value="P:diaminopimelate biosynthetic process"/>
    <property type="evidence" value="ECO:0007669"/>
    <property type="project" value="UniProtKB-UniRule"/>
</dbReference>
<evidence type="ECO:0000256" key="2">
    <source>
        <dbReference type="ARBA" id="ARBA00005120"/>
    </source>
</evidence>
<dbReference type="STRING" id="744872.Spica_0949"/>
<dbReference type="AlphaFoldDB" id="F8F2I4"/>
<evidence type="ECO:0000256" key="1">
    <source>
        <dbReference type="ARBA" id="ARBA00003294"/>
    </source>
</evidence>
<dbReference type="PANTHER" id="PTHR12128:SF66">
    <property type="entry name" value="4-HYDROXY-2-OXOGLUTARATE ALDOLASE, MITOCHONDRIAL"/>
    <property type="match status" value="1"/>
</dbReference>
<feature type="active site" description="Proton donor/acceptor" evidence="12 14">
    <location>
        <position position="135"/>
    </location>
</feature>
<reference evidence="17" key="1">
    <citation type="journal article" date="2013" name="Stand. Genomic Sci.">
        <title>Genome sequence of the thermophilic fresh-water bacterium Spirochaeta caldaria type strain (H1(T)), reclassification of Spirochaeta caldaria, Spirochaeta stenostrepta, and Spirochaeta zuelzerae in the genus Treponema as Treponema caldaria comb. nov., Treponema stenostrepta comb. nov., and Treponema zuelzerae comb. nov., and emendation of the genus Treponema.</title>
        <authorList>
            <person name="Abt B."/>
            <person name="Goker M."/>
            <person name="Scheuner C."/>
            <person name="Han C."/>
            <person name="Lu M."/>
            <person name="Misra M."/>
            <person name="Lapidus A."/>
            <person name="Nolan M."/>
            <person name="Lucas S."/>
            <person name="Hammon N."/>
            <person name="Deshpande S."/>
            <person name="Cheng J.F."/>
            <person name="Tapia R."/>
            <person name="Goodwin L.A."/>
            <person name="Pitluck S."/>
            <person name="Liolios K."/>
            <person name="Pagani I."/>
            <person name="Ivanova N."/>
            <person name="Mavromatis K."/>
            <person name="Mikhailova N."/>
            <person name="Huntemann M."/>
            <person name="Pati A."/>
            <person name="Chen A."/>
            <person name="Palaniappan K."/>
            <person name="Land M."/>
            <person name="Hauser L."/>
            <person name="Jeffries C.D."/>
            <person name="Rohde M."/>
            <person name="Spring S."/>
            <person name="Gronow S."/>
            <person name="Detter J.C."/>
            <person name="Bristow J."/>
            <person name="Eisen J.A."/>
            <person name="Markowitz V."/>
            <person name="Hugenholtz P."/>
            <person name="Kyrpides N.C."/>
            <person name="Woyke T."/>
            <person name="Klenk H.P."/>
        </authorList>
    </citation>
    <scope>NUCLEOTIDE SEQUENCE</scope>
    <source>
        <strain evidence="17">ATCC 51460 / DSM 7334 / H1</strain>
    </source>
</reference>
<dbReference type="Proteomes" id="UP000000503">
    <property type="component" value="Chromosome"/>
</dbReference>
<accession>F8F2I4</accession>
<gene>
    <name evidence="12" type="primary">dapA</name>
    <name evidence="16" type="ordered locus">Spica_0949</name>
</gene>
<evidence type="ECO:0000256" key="4">
    <source>
        <dbReference type="ARBA" id="ARBA00012086"/>
    </source>
</evidence>
<evidence type="ECO:0000256" key="9">
    <source>
        <dbReference type="ARBA" id="ARBA00023239"/>
    </source>
</evidence>
<evidence type="ECO:0000256" key="12">
    <source>
        <dbReference type="HAMAP-Rule" id="MF_00418"/>
    </source>
</evidence>
<feature type="site" description="Part of a proton relay during catalysis" evidence="12">
    <location>
        <position position="109"/>
    </location>
</feature>
<protein>
    <recommendedName>
        <fullName evidence="4 12">4-hydroxy-tetrahydrodipicolinate synthase</fullName>
        <shortName evidence="12">HTPA synthase</shortName>
        <ecNumber evidence="4 12">4.3.3.7</ecNumber>
    </recommendedName>
</protein>
<evidence type="ECO:0000313" key="16">
    <source>
        <dbReference type="EMBL" id="AEJ19099.1"/>
    </source>
</evidence>
<dbReference type="UniPathway" id="UPA00034">
    <property type="reaction ID" value="UER00017"/>
</dbReference>
<dbReference type="Gene3D" id="3.20.20.70">
    <property type="entry name" value="Aldolase class I"/>
    <property type="match status" value="1"/>
</dbReference>
<feature type="binding site" evidence="12 15">
    <location>
        <position position="47"/>
    </location>
    <ligand>
        <name>pyruvate</name>
        <dbReference type="ChEBI" id="CHEBI:15361"/>
    </ligand>
</feature>
<evidence type="ECO:0000256" key="15">
    <source>
        <dbReference type="PIRSR" id="PIRSR001365-2"/>
    </source>
</evidence>
<dbReference type="NCBIfam" id="TIGR00674">
    <property type="entry name" value="dapA"/>
    <property type="match status" value="1"/>
</dbReference>
<comment type="catalytic activity">
    <reaction evidence="11 12">
        <text>L-aspartate 4-semialdehyde + pyruvate = (2S,4S)-4-hydroxy-2,3,4,5-tetrahydrodipicolinate + H2O + H(+)</text>
        <dbReference type="Rhea" id="RHEA:34171"/>
        <dbReference type="ChEBI" id="CHEBI:15361"/>
        <dbReference type="ChEBI" id="CHEBI:15377"/>
        <dbReference type="ChEBI" id="CHEBI:15378"/>
        <dbReference type="ChEBI" id="CHEBI:67139"/>
        <dbReference type="ChEBI" id="CHEBI:537519"/>
        <dbReference type="EC" id="4.3.3.7"/>
    </reaction>
</comment>
<dbReference type="CDD" id="cd00950">
    <property type="entry name" value="DHDPS"/>
    <property type="match status" value="1"/>
</dbReference>
<keyword evidence="10 12" id="KW-0704">Schiff base</keyword>
<dbReference type="Pfam" id="PF00701">
    <property type="entry name" value="DHDPS"/>
    <property type="match status" value="1"/>
</dbReference>
<name>F8F2I4_GRAC1</name>
<organism evidence="16 17">
    <name type="scientific">Gracilinema caldarium (strain ATCC 51460 / DSM 7334 / H1)</name>
    <name type="common">Treponema caldarium</name>
    <dbReference type="NCBI Taxonomy" id="744872"/>
    <lineage>
        <taxon>Bacteria</taxon>
        <taxon>Pseudomonadati</taxon>
        <taxon>Spirochaetota</taxon>
        <taxon>Spirochaetia</taxon>
        <taxon>Spirochaetales</taxon>
        <taxon>Breznakiellaceae</taxon>
        <taxon>Gracilinema</taxon>
    </lineage>
</organism>
<dbReference type="KEGG" id="scd:Spica_0949"/>
<feature type="active site" description="Schiff-base intermediate with substrate" evidence="12 14">
    <location>
        <position position="163"/>
    </location>
</feature>
<dbReference type="eggNOG" id="COG0329">
    <property type="taxonomic scope" value="Bacteria"/>
</dbReference>
<dbReference type="EC" id="4.3.3.7" evidence="4 12"/>
<comment type="subcellular location">
    <subcellularLocation>
        <location evidence="12">Cytoplasm</location>
    </subcellularLocation>
</comment>
<dbReference type="GO" id="GO:0008840">
    <property type="term" value="F:4-hydroxy-tetrahydrodipicolinate synthase activity"/>
    <property type="evidence" value="ECO:0007669"/>
    <property type="project" value="UniProtKB-UniRule"/>
</dbReference>
<sequence>MMQLQGAFTALITPMHGDGTVDYEGFRSLIRFQLEKGIHGLVPLGTTGETPTLERDEQDRLIEIAVQEAKGRVPVIVGVGSNATAKTIENAKRARALGADGILVVTPYYNKPTNEGIYRHFSAIADATDAPILIYNIASRTGKNIDVQTMERLSRIPTVIGVKEASGDLAQMGDIIQMVAQPRRAEGKPFAVLSGDDAFTLALCALGGDGVVSVVSNLVPDRVSSLAKACLAGNFAKARELHYSLLPLFKGAFIETNPIPIKTAMGWAGLPAGPCRLPLCDLEAANIPKLKSALAAADIAVR</sequence>
<dbReference type="PRINTS" id="PR00146">
    <property type="entry name" value="DHPICSNTHASE"/>
</dbReference>
<dbReference type="PANTHER" id="PTHR12128">
    <property type="entry name" value="DIHYDRODIPICOLINATE SYNTHASE"/>
    <property type="match status" value="1"/>
</dbReference>
<dbReference type="HAMAP" id="MF_00418">
    <property type="entry name" value="DapA"/>
    <property type="match status" value="1"/>
</dbReference>
<dbReference type="OrthoDB" id="9782828at2"/>
<evidence type="ECO:0000256" key="7">
    <source>
        <dbReference type="ARBA" id="ARBA00022915"/>
    </source>
</evidence>
<dbReference type="GO" id="GO:0009089">
    <property type="term" value="P:lysine biosynthetic process via diaminopimelate"/>
    <property type="evidence" value="ECO:0007669"/>
    <property type="project" value="UniProtKB-UniRule"/>
</dbReference>
<keyword evidence="9 12" id="KW-0456">Lyase</keyword>
<keyword evidence="7 12" id="KW-0220">Diaminopimelate biosynthesis</keyword>
<evidence type="ECO:0000256" key="13">
    <source>
        <dbReference type="PIRNR" id="PIRNR001365"/>
    </source>
</evidence>
<dbReference type="EMBL" id="CP002868">
    <property type="protein sequence ID" value="AEJ19099.1"/>
    <property type="molecule type" value="Genomic_DNA"/>
</dbReference>
<dbReference type="SMART" id="SM01130">
    <property type="entry name" value="DHDPS"/>
    <property type="match status" value="1"/>
</dbReference>
<dbReference type="InterPro" id="IPR002220">
    <property type="entry name" value="DapA-like"/>
</dbReference>
<comment type="caution">
    <text evidence="12">Was originally thought to be a dihydrodipicolinate synthase (DHDPS), catalyzing the condensation of (S)-aspartate-beta-semialdehyde [(S)-ASA] and pyruvate to dihydrodipicolinate (DHDP). However, it was shown in E.coli that the product of the enzymatic reaction is not dihydrodipicolinate but in fact (4S)-4-hydroxy-2,3,4,5-tetrahydro-(2S)-dipicolinic acid (HTPA), and that the consecutive dehydration reaction leading to DHDP is not spontaneous but catalyzed by DapB.</text>
</comment>
<comment type="similarity">
    <text evidence="3 12 13">Belongs to the DapA family.</text>
</comment>
<evidence type="ECO:0000256" key="3">
    <source>
        <dbReference type="ARBA" id="ARBA00007592"/>
    </source>
</evidence>
<comment type="function">
    <text evidence="1 12">Catalyzes the condensation of (S)-aspartate-beta-semialdehyde [(S)-ASA] and pyruvate to 4-hydroxy-tetrahydrodipicolinate (HTPA).</text>
</comment>
<feature type="binding site" evidence="12 15">
    <location>
        <position position="212"/>
    </location>
    <ligand>
        <name>pyruvate</name>
        <dbReference type="ChEBI" id="CHEBI:15361"/>
    </ligand>
</feature>
<evidence type="ECO:0000256" key="11">
    <source>
        <dbReference type="ARBA" id="ARBA00047836"/>
    </source>
</evidence>
<evidence type="ECO:0000256" key="5">
    <source>
        <dbReference type="ARBA" id="ARBA00022490"/>
    </source>
</evidence>
<keyword evidence="17" id="KW-1185">Reference proteome</keyword>
<dbReference type="GO" id="GO:0005829">
    <property type="term" value="C:cytosol"/>
    <property type="evidence" value="ECO:0007669"/>
    <property type="project" value="TreeGrafter"/>
</dbReference>
<dbReference type="SUPFAM" id="SSF51569">
    <property type="entry name" value="Aldolase"/>
    <property type="match status" value="1"/>
</dbReference>
<keyword evidence="8 12" id="KW-0457">Lysine biosynthesis</keyword>
<dbReference type="RefSeq" id="WP_013968410.1">
    <property type="nucleotide sequence ID" value="NC_015732.1"/>
</dbReference>
<feature type="site" description="Part of a proton relay during catalysis" evidence="12">
    <location>
        <position position="46"/>
    </location>
</feature>
<evidence type="ECO:0000256" key="8">
    <source>
        <dbReference type="ARBA" id="ARBA00023154"/>
    </source>
</evidence>
<evidence type="ECO:0000313" key="17">
    <source>
        <dbReference type="Proteomes" id="UP000000503"/>
    </source>
</evidence>
<evidence type="ECO:0000256" key="10">
    <source>
        <dbReference type="ARBA" id="ARBA00023270"/>
    </source>
</evidence>
<dbReference type="InterPro" id="IPR013785">
    <property type="entry name" value="Aldolase_TIM"/>
</dbReference>
<proteinExistence type="inferred from homology"/>